<evidence type="ECO:0000256" key="1">
    <source>
        <dbReference type="ARBA" id="ARBA00004377"/>
    </source>
</evidence>
<dbReference type="NCBIfam" id="TIGR02532">
    <property type="entry name" value="IV_pilin_GFxxxE"/>
    <property type="match status" value="1"/>
</dbReference>
<evidence type="ECO:0000256" key="2">
    <source>
        <dbReference type="ARBA" id="ARBA00022475"/>
    </source>
</evidence>
<dbReference type="PANTHER" id="PTHR39583">
    <property type="entry name" value="TYPE II SECRETION SYSTEM PROTEIN J-RELATED"/>
    <property type="match status" value="1"/>
</dbReference>
<proteinExistence type="predicted"/>
<keyword evidence="6 9" id="KW-1133">Transmembrane helix</keyword>
<keyword evidence="5 9" id="KW-0812">Transmembrane</keyword>
<organism evidence="10 11">
    <name type="scientific">Leptospirillum ferrodiazotrophum</name>
    <dbReference type="NCBI Taxonomy" id="412449"/>
    <lineage>
        <taxon>Bacteria</taxon>
        <taxon>Pseudomonadati</taxon>
        <taxon>Nitrospirota</taxon>
        <taxon>Nitrospiria</taxon>
        <taxon>Nitrospirales</taxon>
        <taxon>Nitrospiraceae</taxon>
        <taxon>Leptospirillum</taxon>
    </lineage>
</organism>
<keyword evidence="3" id="KW-0488">Methylation</keyword>
<sequence length="233" mass="26547">MRRQVRPGSDEGFTLLEVLVAFGILAIILGLLFEAIRQTDMTIAHVERKTRFERKMEVIRYLLRNELLSAYLNQNDPLTLFMGFPNKTAGRETDSILFTTLDQTRLSQGAPISHLEGVEYMLFQDPASRYFTLVHEQNTNLLSYGTQAVIPETILSRVWSFRIRYFDGMLWTDRWNSVQNHSLPPLVRFDIVLVNEKGKKETFFEEIQIPSAMTGQVQGGGNQIPEGSGSTGN</sequence>
<dbReference type="SUPFAM" id="SSF54523">
    <property type="entry name" value="Pili subunits"/>
    <property type="match status" value="1"/>
</dbReference>
<keyword evidence="11" id="KW-1185">Reference proteome</keyword>
<gene>
    <name evidence="10" type="ORF">UBAL3_24060064</name>
</gene>
<keyword evidence="7 9" id="KW-0472">Membrane</keyword>
<evidence type="ECO:0000256" key="3">
    <source>
        <dbReference type="ARBA" id="ARBA00022481"/>
    </source>
</evidence>
<evidence type="ECO:0000313" key="10">
    <source>
        <dbReference type="EMBL" id="EES54047.1"/>
    </source>
</evidence>
<evidence type="ECO:0000256" key="6">
    <source>
        <dbReference type="ARBA" id="ARBA00022989"/>
    </source>
</evidence>
<evidence type="ECO:0000256" key="5">
    <source>
        <dbReference type="ARBA" id="ARBA00022692"/>
    </source>
</evidence>
<feature type="transmembrane region" description="Helical" evidence="9">
    <location>
        <begin position="12"/>
        <end position="33"/>
    </location>
</feature>
<keyword evidence="4" id="KW-0997">Cell inner membrane</keyword>
<evidence type="ECO:0000256" key="8">
    <source>
        <dbReference type="SAM" id="MobiDB-lite"/>
    </source>
</evidence>
<evidence type="ECO:0000313" key="11">
    <source>
        <dbReference type="Proteomes" id="UP000009374"/>
    </source>
</evidence>
<accession>C6HTT2</accession>
<comment type="subcellular location">
    <subcellularLocation>
        <location evidence="1">Cell inner membrane</location>
        <topology evidence="1">Single-pass membrane protein</topology>
    </subcellularLocation>
</comment>
<dbReference type="InterPro" id="IPR051621">
    <property type="entry name" value="T2SS_protein_J"/>
</dbReference>
<dbReference type="PROSITE" id="PS00409">
    <property type="entry name" value="PROKAR_NTER_METHYL"/>
    <property type="match status" value="1"/>
</dbReference>
<dbReference type="PANTHER" id="PTHR39583:SF2">
    <property type="entry name" value="TYPE II SECRETION SYSTEM PROTEIN J"/>
    <property type="match status" value="1"/>
</dbReference>
<feature type="region of interest" description="Disordered" evidence="8">
    <location>
        <begin position="214"/>
        <end position="233"/>
    </location>
</feature>
<evidence type="ECO:0000256" key="7">
    <source>
        <dbReference type="ARBA" id="ARBA00023136"/>
    </source>
</evidence>
<keyword evidence="2" id="KW-1003">Cell membrane</keyword>
<dbReference type="AlphaFoldDB" id="C6HTT2"/>
<dbReference type="EMBL" id="GG693851">
    <property type="protein sequence ID" value="EES54047.1"/>
    <property type="molecule type" value="Genomic_DNA"/>
</dbReference>
<dbReference type="InterPro" id="IPR012902">
    <property type="entry name" value="N_methyl_site"/>
</dbReference>
<protein>
    <submittedName>
        <fullName evidence="10">Probable general secretion pathway protein J</fullName>
    </submittedName>
</protein>
<name>C6HTT2_9BACT</name>
<dbReference type="Proteomes" id="UP000009374">
    <property type="component" value="Unassembled WGS sequence"/>
</dbReference>
<dbReference type="InterPro" id="IPR045584">
    <property type="entry name" value="Pilin-like"/>
</dbReference>
<dbReference type="GO" id="GO:0005886">
    <property type="term" value="C:plasma membrane"/>
    <property type="evidence" value="ECO:0007669"/>
    <property type="project" value="UniProtKB-SubCell"/>
</dbReference>
<evidence type="ECO:0000256" key="9">
    <source>
        <dbReference type="SAM" id="Phobius"/>
    </source>
</evidence>
<reference evidence="10 11" key="1">
    <citation type="journal article" date="2009" name="Appl. Environ. Microbiol.">
        <title>Community genomic and proteomic analyses of chemoautotrophic iron-oxidizing "Leptospirillum rubarum" (Group II) and "Leptospirillum ferrodiazotrophum" (Group III) bacteria in acid mine drainage biofilms.</title>
        <authorList>
            <person name="Goltsman D.S."/>
            <person name="Denef V.J."/>
            <person name="Singer S.W."/>
            <person name="VerBerkmoes N.C."/>
            <person name="Lefsrud M."/>
            <person name="Mueller R.S."/>
            <person name="Dick G.J."/>
            <person name="Sun C.L."/>
            <person name="Wheeler K.E."/>
            <person name="Zemla A."/>
            <person name="Baker B.J."/>
            <person name="Hauser L."/>
            <person name="Land M."/>
            <person name="Shah M.B."/>
            <person name="Thelen M.P."/>
            <person name="Hettich R.L."/>
            <person name="Banfield J.F."/>
        </authorList>
    </citation>
    <scope>NUCLEOTIDE SEQUENCE [LARGE SCALE GENOMIC DNA]</scope>
</reference>
<evidence type="ECO:0000256" key="4">
    <source>
        <dbReference type="ARBA" id="ARBA00022519"/>
    </source>
</evidence>
<dbReference type="Pfam" id="PF07963">
    <property type="entry name" value="N_methyl"/>
    <property type="match status" value="1"/>
</dbReference>